<reference evidence="3" key="1">
    <citation type="submission" date="2020-07" db="EMBL/GenBank/DDBJ databases">
        <title>Genome sequence and genetic diversity analysis of an under-domesticated orphan crop, white fonio (Digitaria exilis).</title>
        <authorList>
            <person name="Bennetzen J.L."/>
            <person name="Chen S."/>
            <person name="Ma X."/>
            <person name="Wang X."/>
            <person name="Yssel A.E.J."/>
            <person name="Chaluvadi S.R."/>
            <person name="Johnson M."/>
            <person name="Gangashetty P."/>
            <person name="Hamidou F."/>
            <person name="Sanogo M.D."/>
            <person name="Zwaenepoel A."/>
            <person name="Wallace J."/>
            <person name="Van De Peer Y."/>
            <person name="Van Deynze A."/>
        </authorList>
    </citation>
    <scope>NUCLEOTIDE SEQUENCE</scope>
    <source>
        <tissue evidence="3">Leaves</tissue>
    </source>
</reference>
<keyword evidence="2" id="KW-0472">Membrane</keyword>
<dbReference type="EMBL" id="JACEFO010002379">
    <property type="protein sequence ID" value="KAF8662902.1"/>
    <property type="molecule type" value="Genomic_DNA"/>
</dbReference>
<protein>
    <submittedName>
        <fullName evidence="3">Uncharacterized protein</fullName>
    </submittedName>
</protein>
<evidence type="ECO:0000313" key="3">
    <source>
        <dbReference type="EMBL" id="KAF8662902.1"/>
    </source>
</evidence>
<keyword evidence="2" id="KW-0812">Transmembrane</keyword>
<accession>A0A835AK49</accession>
<name>A0A835AK49_9POAL</name>
<feature type="transmembrane region" description="Helical" evidence="2">
    <location>
        <begin position="98"/>
        <end position="119"/>
    </location>
</feature>
<dbReference type="PANTHER" id="PTHR33530">
    <property type="entry name" value="OS01G0147100 PROTEIN"/>
    <property type="match status" value="1"/>
</dbReference>
<evidence type="ECO:0000256" key="2">
    <source>
        <dbReference type="SAM" id="Phobius"/>
    </source>
</evidence>
<keyword evidence="4" id="KW-1185">Reference proteome</keyword>
<evidence type="ECO:0000313" key="4">
    <source>
        <dbReference type="Proteomes" id="UP000636709"/>
    </source>
</evidence>
<dbReference type="PANTHER" id="PTHR33530:SF4">
    <property type="entry name" value="OS01G0145800 PROTEIN"/>
    <property type="match status" value="1"/>
</dbReference>
<feature type="transmembrane region" description="Helical" evidence="2">
    <location>
        <begin position="56"/>
        <end position="78"/>
    </location>
</feature>
<feature type="region of interest" description="Disordered" evidence="1">
    <location>
        <begin position="1"/>
        <end position="22"/>
    </location>
</feature>
<dbReference type="AlphaFoldDB" id="A0A835AK49"/>
<comment type="caution">
    <text evidence="3">The sequence shown here is derived from an EMBL/GenBank/DDBJ whole genome shotgun (WGS) entry which is preliminary data.</text>
</comment>
<keyword evidence="2" id="KW-1133">Transmembrane helix</keyword>
<dbReference type="InterPro" id="IPR022149">
    <property type="entry name" value="DUF3681"/>
</dbReference>
<proteinExistence type="predicted"/>
<sequence length="120" mass="12190">MLPGPGNSRRPEEPAESGGGASKLHHGGLLGLATCSMAINLVVVCEPSPGLDKNAYYLLALSVIFFSGVAHVFAAVSASDDPRGRAGVHAAAAAPSKLKYVLSIAPFVVAAGLSVASFMW</sequence>
<evidence type="ECO:0000256" key="1">
    <source>
        <dbReference type="SAM" id="MobiDB-lite"/>
    </source>
</evidence>
<gene>
    <name evidence="3" type="ORF">HU200_055484</name>
</gene>
<dbReference type="Proteomes" id="UP000636709">
    <property type="component" value="Unassembled WGS sequence"/>
</dbReference>
<organism evidence="3 4">
    <name type="scientific">Digitaria exilis</name>
    <dbReference type="NCBI Taxonomy" id="1010633"/>
    <lineage>
        <taxon>Eukaryota</taxon>
        <taxon>Viridiplantae</taxon>
        <taxon>Streptophyta</taxon>
        <taxon>Embryophyta</taxon>
        <taxon>Tracheophyta</taxon>
        <taxon>Spermatophyta</taxon>
        <taxon>Magnoliopsida</taxon>
        <taxon>Liliopsida</taxon>
        <taxon>Poales</taxon>
        <taxon>Poaceae</taxon>
        <taxon>PACMAD clade</taxon>
        <taxon>Panicoideae</taxon>
        <taxon>Panicodae</taxon>
        <taxon>Paniceae</taxon>
        <taxon>Anthephorinae</taxon>
        <taxon>Digitaria</taxon>
    </lineage>
</organism>
<dbReference type="OrthoDB" id="608496at2759"/>